<dbReference type="InterPro" id="IPR007730">
    <property type="entry name" value="SPOR-like_dom"/>
</dbReference>
<name>A0A2N3HL95_9FLAO</name>
<dbReference type="OrthoDB" id="653949at2"/>
<dbReference type="Pfam" id="PF18174">
    <property type="entry name" value="HU-CCDC81_bac_1"/>
    <property type="match status" value="1"/>
</dbReference>
<evidence type="ECO:0000313" key="4">
    <source>
        <dbReference type="Proteomes" id="UP000233435"/>
    </source>
</evidence>
<dbReference type="GO" id="GO:0042834">
    <property type="term" value="F:peptidoglycan binding"/>
    <property type="evidence" value="ECO:0007669"/>
    <property type="project" value="InterPro"/>
</dbReference>
<dbReference type="EMBL" id="PJEO01000017">
    <property type="protein sequence ID" value="PKQ45717.1"/>
    <property type="molecule type" value="Genomic_DNA"/>
</dbReference>
<reference evidence="3 4" key="1">
    <citation type="submission" date="2017-12" db="EMBL/GenBank/DDBJ databases">
        <title>Confluentibacter flavum sp. nov., isolated from the saline lake.</title>
        <authorList>
            <person name="Yu L."/>
        </authorList>
    </citation>
    <scope>NUCLEOTIDE SEQUENCE [LARGE SCALE GENOMIC DNA]</scope>
    <source>
        <strain evidence="3 4">3B</strain>
    </source>
</reference>
<gene>
    <name evidence="3" type="ORF">CSW08_06515</name>
</gene>
<keyword evidence="1" id="KW-0812">Transmembrane</keyword>
<feature type="transmembrane region" description="Helical" evidence="1">
    <location>
        <begin position="168"/>
        <end position="191"/>
    </location>
</feature>
<accession>A0A2N3HL95</accession>
<dbReference type="Gene3D" id="3.30.70.1070">
    <property type="entry name" value="Sporulation related repeat"/>
    <property type="match status" value="1"/>
</dbReference>
<dbReference type="PROSITE" id="PS51724">
    <property type="entry name" value="SPOR"/>
    <property type="match status" value="1"/>
</dbReference>
<dbReference type="Pfam" id="PF18175">
    <property type="entry name" value="HU-CCDC81_bac_2"/>
    <property type="match status" value="1"/>
</dbReference>
<evidence type="ECO:0000259" key="2">
    <source>
        <dbReference type="PROSITE" id="PS51724"/>
    </source>
</evidence>
<dbReference type="Proteomes" id="UP000233435">
    <property type="component" value="Unassembled WGS sequence"/>
</dbReference>
<dbReference type="InterPro" id="IPR041268">
    <property type="entry name" value="HU-CCDC81_bac_2"/>
</dbReference>
<evidence type="ECO:0000313" key="3">
    <source>
        <dbReference type="EMBL" id="PKQ45717.1"/>
    </source>
</evidence>
<dbReference type="RefSeq" id="WP_106659106.1">
    <property type="nucleotide sequence ID" value="NZ_PJEO01000017.1"/>
</dbReference>
<keyword evidence="1" id="KW-1133">Transmembrane helix</keyword>
<feature type="domain" description="SPOR" evidence="2">
    <location>
        <begin position="231"/>
        <end position="308"/>
    </location>
</feature>
<dbReference type="InterPro" id="IPR040495">
    <property type="entry name" value="HU-CCDC81_bac_1"/>
</dbReference>
<keyword evidence="4" id="KW-1185">Reference proteome</keyword>
<dbReference type="AlphaFoldDB" id="A0A2N3HL95"/>
<dbReference type="Pfam" id="PF05036">
    <property type="entry name" value="SPOR"/>
    <property type="match status" value="1"/>
</dbReference>
<organism evidence="3 4">
    <name type="scientific">Confluentibacter flavum</name>
    <dbReference type="NCBI Taxonomy" id="1909700"/>
    <lineage>
        <taxon>Bacteria</taxon>
        <taxon>Pseudomonadati</taxon>
        <taxon>Bacteroidota</taxon>
        <taxon>Flavobacteriia</taxon>
        <taxon>Flavobacteriales</taxon>
        <taxon>Flavobacteriaceae</taxon>
        <taxon>Confluentibacter</taxon>
    </lineage>
</organism>
<dbReference type="SUPFAM" id="SSF110997">
    <property type="entry name" value="Sporulation related repeat"/>
    <property type="match status" value="1"/>
</dbReference>
<dbReference type="InterPro" id="IPR036680">
    <property type="entry name" value="SPOR-like_sf"/>
</dbReference>
<keyword evidence="1" id="KW-0472">Membrane</keyword>
<proteinExistence type="predicted"/>
<sequence length="449" mass="51196">MQLETYISDLLYRYECVTVPEFGAFLTHRATASIDNSNNTFYPPKKVVSFNEQIQKNDGLLAHYIADVEKIPFEIAIQKIETRVKSLKDNLTQGKTISFDNIGDLVFNNEGKIQFEPSYHLNYLTDAFGLSQFVSPAIAREVYKTEVEQLEKVIPLTFTQEKRKSRPYLKYAAVALIALTVGGFAVSNYYVNQIEAYNQMAQEEAAQQLDAKIQEATFNLNSLPAITINVTKQSGNYHIIAGAFRIEENCDKKIEQLKALGFNARKIGVNKYGLHEVVYGSYEDRLEALNELRTIKKTHNQDAWLKVDTTTSTNVLNKKNSTTNTNFQNSLSEQEDVNATKNTISKNTKNDSKFLKSPNIIQILKGVKNIESGFYLVFNTYKDTTERNKFIKILESNGQSNINFFSDSDNLCYYIYTEKFNDLETATKSMNSKVKSPFNEEMFIVKVEN</sequence>
<evidence type="ECO:0000256" key="1">
    <source>
        <dbReference type="SAM" id="Phobius"/>
    </source>
</evidence>
<comment type="caution">
    <text evidence="3">The sequence shown here is derived from an EMBL/GenBank/DDBJ whole genome shotgun (WGS) entry which is preliminary data.</text>
</comment>
<protein>
    <recommendedName>
        <fullName evidence="2">SPOR domain-containing protein</fullName>
    </recommendedName>
</protein>